<dbReference type="InterPro" id="IPR036681">
    <property type="entry name" value="PgpA-like_sf"/>
</dbReference>
<dbReference type="PIRSF" id="PIRSF019587">
    <property type="entry name" value="PGPase"/>
    <property type="match status" value="1"/>
</dbReference>
<reference evidence="2 3" key="1">
    <citation type="submission" date="2018-04" db="EMBL/GenBank/DDBJ databases">
        <title>Genomic Encyclopedia of Archaeal and Bacterial Type Strains, Phase II (KMG-II): from individual species to whole genera.</title>
        <authorList>
            <person name="Goeker M."/>
        </authorList>
    </citation>
    <scope>NUCLEOTIDE SEQUENCE [LARGE SCALE GENOMIC DNA]</scope>
    <source>
        <strain evidence="2 3">DSM 45787</strain>
    </source>
</reference>
<dbReference type="CDD" id="cd06971">
    <property type="entry name" value="PgpA"/>
    <property type="match status" value="1"/>
</dbReference>
<protein>
    <submittedName>
        <fullName evidence="2">Phosphatidylglycerophosphatase A</fullName>
    </submittedName>
</protein>
<dbReference type="InterPro" id="IPR007686">
    <property type="entry name" value="YutG/PgpA"/>
</dbReference>
<organism evidence="2 3">
    <name type="scientific">Melghirimyces profundicolus</name>
    <dbReference type="NCBI Taxonomy" id="1242148"/>
    <lineage>
        <taxon>Bacteria</taxon>
        <taxon>Bacillati</taxon>
        <taxon>Bacillota</taxon>
        <taxon>Bacilli</taxon>
        <taxon>Bacillales</taxon>
        <taxon>Thermoactinomycetaceae</taxon>
        <taxon>Melghirimyces</taxon>
    </lineage>
</organism>
<proteinExistence type="predicted"/>
<dbReference type="OrthoDB" id="9793244at2"/>
<dbReference type="InterPro" id="IPR026038">
    <property type="entry name" value="Put_PGPase"/>
</dbReference>
<dbReference type="EMBL" id="QBKR01000013">
    <property type="protein sequence ID" value="PTX59088.1"/>
    <property type="molecule type" value="Genomic_DNA"/>
</dbReference>
<dbReference type="SUPFAM" id="SSF101307">
    <property type="entry name" value="YutG-like"/>
    <property type="match status" value="1"/>
</dbReference>
<evidence type="ECO:0000259" key="1">
    <source>
        <dbReference type="Pfam" id="PF04608"/>
    </source>
</evidence>
<name>A0A2T6BSM1_9BACL</name>
<sequence>MGHEINITEEEVHRATLSRLEERGVDLDQVADLVYYLQKDFHEELTLEECRTHVDQVLIKREVQNAILTGIQLDILTEKNLLFEPLQDMIRRDEGLYGIDEILATSIVNVYGSIGMTNYGFIDRMKPGILEELNNKTSGRIHTFLDDLVGALAASAAARLSHNRKRQQDAQKTS</sequence>
<feature type="domain" description="YutG/PgpA" evidence="1">
    <location>
        <begin position="30"/>
        <end position="160"/>
    </location>
</feature>
<accession>A0A2T6BSM1</accession>
<dbReference type="RefSeq" id="WP_108023801.1">
    <property type="nucleotide sequence ID" value="NZ_QBKR01000013.1"/>
</dbReference>
<dbReference type="GO" id="GO:0006629">
    <property type="term" value="P:lipid metabolic process"/>
    <property type="evidence" value="ECO:0007669"/>
    <property type="project" value="InterPro"/>
</dbReference>
<gene>
    <name evidence="2" type="ORF">C8P63_11333</name>
</gene>
<dbReference type="AlphaFoldDB" id="A0A2T6BSM1"/>
<dbReference type="GO" id="GO:0008962">
    <property type="term" value="F:phosphatidylglycerophosphatase activity"/>
    <property type="evidence" value="ECO:0007669"/>
    <property type="project" value="InterPro"/>
</dbReference>
<evidence type="ECO:0000313" key="3">
    <source>
        <dbReference type="Proteomes" id="UP000244240"/>
    </source>
</evidence>
<comment type="caution">
    <text evidence="2">The sequence shown here is derived from an EMBL/GenBank/DDBJ whole genome shotgun (WGS) entry which is preliminary data.</text>
</comment>
<dbReference type="Proteomes" id="UP000244240">
    <property type="component" value="Unassembled WGS sequence"/>
</dbReference>
<evidence type="ECO:0000313" key="2">
    <source>
        <dbReference type="EMBL" id="PTX59088.1"/>
    </source>
</evidence>
<dbReference type="Gene3D" id="1.10.3760.10">
    <property type="entry name" value="PgpA-like"/>
    <property type="match status" value="1"/>
</dbReference>
<dbReference type="Pfam" id="PF04608">
    <property type="entry name" value="PgpA"/>
    <property type="match status" value="1"/>
</dbReference>
<keyword evidence="3" id="KW-1185">Reference proteome</keyword>